<dbReference type="Proteomes" id="UP001139369">
    <property type="component" value="Unassembled WGS sequence"/>
</dbReference>
<protein>
    <submittedName>
        <fullName evidence="2">DUF4369 domain-containing protein</fullName>
    </submittedName>
</protein>
<evidence type="ECO:0000313" key="3">
    <source>
        <dbReference type="Proteomes" id="UP001139369"/>
    </source>
</evidence>
<dbReference type="AlphaFoldDB" id="A0A9X2AL27"/>
<dbReference type="RefSeq" id="WP_242179236.1">
    <property type="nucleotide sequence ID" value="NZ_JAKQYM010000010.1"/>
</dbReference>
<reference evidence="2" key="1">
    <citation type="submission" date="2022-02" db="EMBL/GenBank/DDBJ databases">
        <title>Polaribacter sp. MSW13, isolated from seawater.</title>
        <authorList>
            <person name="Kristyanto S."/>
            <person name="Jung J."/>
            <person name="Jeon C.O."/>
        </authorList>
    </citation>
    <scope>NUCLEOTIDE SEQUENCE</scope>
    <source>
        <strain evidence="2">MSW13</strain>
    </source>
</reference>
<dbReference type="Pfam" id="PF14289">
    <property type="entry name" value="DUF4369"/>
    <property type="match status" value="1"/>
</dbReference>
<gene>
    <name evidence="2" type="ORF">MC378_13195</name>
</gene>
<keyword evidence="3" id="KW-1185">Reference proteome</keyword>
<evidence type="ECO:0000313" key="2">
    <source>
        <dbReference type="EMBL" id="MCI2230128.1"/>
    </source>
</evidence>
<comment type="caution">
    <text evidence="2">The sequence shown here is derived from an EMBL/GenBank/DDBJ whole genome shotgun (WGS) entry which is preliminary data.</text>
</comment>
<dbReference type="EMBL" id="JAKQYM010000010">
    <property type="protein sequence ID" value="MCI2230128.1"/>
    <property type="molecule type" value="Genomic_DNA"/>
</dbReference>
<name>A0A9X2AL27_9FLAO</name>
<evidence type="ECO:0000259" key="1">
    <source>
        <dbReference type="Pfam" id="PF14289"/>
    </source>
</evidence>
<proteinExistence type="predicted"/>
<dbReference type="PROSITE" id="PS51257">
    <property type="entry name" value="PROKAR_LIPOPROTEIN"/>
    <property type="match status" value="1"/>
</dbReference>
<feature type="domain" description="DUF4369" evidence="1">
    <location>
        <begin position="26"/>
        <end position="121"/>
    </location>
</feature>
<dbReference type="InterPro" id="IPR025380">
    <property type="entry name" value="DUF4369"/>
</dbReference>
<sequence length="233" mass="26405">MKKIIAILALSILVVACNSKKEGNMIVQGTIKGLKKGTLYLQKMQDSALVSIDSVAILGSEKFKLTDNVDSPVLYFLTFDGNTTDKRILFFGEKGIITINDNIDQFGFNPEISGSKNQEIFDKYTNIDKKFQNLRLDFIKKDFDARKENNQELIKQLAIDFQKLERRRVLFATNYAMTNPESEASAYIALTLNTASLKMLDTINSSLSEKVKNSVYGKELQKYISEIKESEKK</sequence>
<organism evidence="2 3">
    <name type="scientific">Polaribacter marinus</name>
    <dbReference type="NCBI Taxonomy" id="2916838"/>
    <lineage>
        <taxon>Bacteria</taxon>
        <taxon>Pseudomonadati</taxon>
        <taxon>Bacteroidota</taxon>
        <taxon>Flavobacteriia</taxon>
        <taxon>Flavobacteriales</taxon>
        <taxon>Flavobacteriaceae</taxon>
    </lineage>
</organism>
<accession>A0A9X2AL27</accession>